<organism evidence="2 3">
    <name type="scientific">Malus domestica</name>
    <name type="common">Apple</name>
    <name type="synonym">Pyrus malus</name>
    <dbReference type="NCBI Taxonomy" id="3750"/>
    <lineage>
        <taxon>Eukaryota</taxon>
        <taxon>Viridiplantae</taxon>
        <taxon>Streptophyta</taxon>
        <taxon>Embryophyta</taxon>
        <taxon>Tracheophyta</taxon>
        <taxon>Spermatophyta</taxon>
        <taxon>Magnoliopsida</taxon>
        <taxon>eudicotyledons</taxon>
        <taxon>Gunneridae</taxon>
        <taxon>Pentapetalae</taxon>
        <taxon>rosids</taxon>
        <taxon>fabids</taxon>
        <taxon>Rosales</taxon>
        <taxon>Rosaceae</taxon>
        <taxon>Amygdaloideae</taxon>
        <taxon>Maleae</taxon>
        <taxon>Malus</taxon>
    </lineage>
</organism>
<name>A0A498J8J1_MALDO</name>
<dbReference type="InterPro" id="IPR005050">
    <property type="entry name" value="Enod93"/>
</dbReference>
<dbReference type="Pfam" id="PF03386">
    <property type="entry name" value="ENOD93"/>
    <property type="match status" value="1"/>
</dbReference>
<protein>
    <submittedName>
        <fullName evidence="2">Uncharacterized protein</fullName>
    </submittedName>
</protein>
<keyword evidence="3" id="KW-1185">Reference proteome</keyword>
<evidence type="ECO:0000256" key="1">
    <source>
        <dbReference type="SAM" id="MobiDB-lite"/>
    </source>
</evidence>
<reference evidence="2 3" key="1">
    <citation type="submission" date="2018-10" db="EMBL/GenBank/DDBJ databases">
        <title>A high-quality apple genome assembly.</title>
        <authorList>
            <person name="Hu J."/>
        </authorList>
    </citation>
    <scope>NUCLEOTIDE SEQUENCE [LARGE SCALE GENOMIC DNA]</scope>
    <source>
        <strain evidence="3">cv. HFTH1</strain>
        <tissue evidence="2">Young leaf</tissue>
    </source>
</reference>
<accession>A0A498J8J1</accession>
<feature type="region of interest" description="Disordered" evidence="1">
    <location>
        <begin position="118"/>
        <end position="141"/>
    </location>
</feature>
<dbReference type="AlphaFoldDB" id="A0A498J8J1"/>
<comment type="caution">
    <text evidence="2">The sequence shown here is derived from an EMBL/GenBank/DDBJ whole genome shotgun (WGS) entry which is preliminary data.</text>
</comment>
<proteinExistence type="predicted"/>
<dbReference type="PANTHER" id="PTHR33605:SF3">
    <property type="entry name" value="EARLY NODULIN-LIKE PROTEIN"/>
    <property type="match status" value="1"/>
</dbReference>
<dbReference type="PANTHER" id="PTHR33605">
    <property type="entry name" value="EARLY NODULIN-93"/>
    <property type="match status" value="1"/>
</dbReference>
<dbReference type="STRING" id="3750.A0A498J8J1"/>
<dbReference type="Proteomes" id="UP000290289">
    <property type="component" value="Chromosome 8"/>
</dbReference>
<evidence type="ECO:0000313" key="3">
    <source>
        <dbReference type="Proteomes" id="UP000290289"/>
    </source>
</evidence>
<dbReference type="EMBL" id="RDQH01000334">
    <property type="protein sequence ID" value="RXH91790.1"/>
    <property type="molecule type" value="Genomic_DNA"/>
</dbReference>
<evidence type="ECO:0000313" key="2">
    <source>
        <dbReference type="EMBL" id="RXH91790.1"/>
    </source>
</evidence>
<sequence length="472" mass="53018">MGIPSELRDMWVNRKDALVIPSPAEEAKLLRSKKCIDEGVQEGFKYGAVAAVISSVATLGAVRTVPWAKYNLNYTAQALIISAATISTYFITVDKTILACARKNALLQDSLRRQREHRVFDQKQQTTWPPHNSPPTPPRLKRRKLWSSSVEENHRNANTDTAFQYLPDVKTTDCFKIDGELLLEEIIGKSWRGCRRPSIIDAHLRRRLLLNQNQVADNDDDQLADDDDGDVVMNILLILPGTPYGIEVYSLARGSWKILSPPPLAPPAVSFPVYEDSLAFVKMQWERANVCDDKLWVMQQYGTVESWTNLYNVTLNKLVYSPPEHFAFKSNGEQVFKVPTEDGRSEWMQTVDFKTKQVKCSRADRSYQYESMNSFGMTGFLVVQPGNTSYGIEVYSLARGSWSPPPPAPPAPPAVSIPGCRVLGKSNPRPRKVFVNGSVHWLLPRDKSSGEEAIVPFDMATESFGEVELPNL</sequence>
<gene>
    <name evidence="2" type="ORF">DVH24_020813</name>
</gene>